<sequence length="37" mass="4169">MYIRHGGDLIVKVHICFVVKTASGYCYLNKREAQAAI</sequence>
<reference evidence="1 2" key="1">
    <citation type="journal article" date="2018" name="Vet. Microbiol.">
        <title>Clonal diversity and geographic distribution of methicillin-resistant Staphylococcus pseudintermedius from Australian animals: Discovery of novel sequence types.</title>
        <authorList>
            <person name="Worthing K.A."/>
            <person name="Abraham S."/>
            <person name="Coombs G.W."/>
            <person name="Pang S."/>
            <person name="Saputra S."/>
            <person name="Jordan D."/>
            <person name="Trott D.J."/>
            <person name="Norris J.M."/>
        </authorList>
    </citation>
    <scope>NUCLEOTIDE SEQUENCE [LARGE SCALE GENOMIC DNA]</scope>
    <source>
        <strain evidence="1 2">ST525 1</strain>
    </source>
</reference>
<proteinExistence type="predicted"/>
<comment type="caution">
    <text evidence="1">The sequence shown here is derived from an EMBL/GenBank/DDBJ whole genome shotgun (WGS) entry which is preliminary data.</text>
</comment>
<protein>
    <submittedName>
        <fullName evidence="1">Uncharacterized protein</fullName>
    </submittedName>
</protein>
<evidence type="ECO:0000313" key="2">
    <source>
        <dbReference type="Proteomes" id="UP000246800"/>
    </source>
</evidence>
<accession>A0A317YLV2</accession>
<name>A0A317YLV2_STAPS</name>
<organism evidence="1 2">
    <name type="scientific">Staphylococcus pseudintermedius</name>
    <dbReference type="NCBI Taxonomy" id="283734"/>
    <lineage>
        <taxon>Bacteria</taxon>
        <taxon>Bacillati</taxon>
        <taxon>Bacillota</taxon>
        <taxon>Bacilli</taxon>
        <taxon>Bacillales</taxon>
        <taxon>Staphylococcaceae</taxon>
        <taxon>Staphylococcus</taxon>
        <taxon>Staphylococcus intermedius group</taxon>
    </lineage>
</organism>
<dbReference type="AlphaFoldDB" id="A0A317YLV2"/>
<dbReference type="Proteomes" id="UP000246800">
    <property type="component" value="Unassembled WGS sequence"/>
</dbReference>
<dbReference type="RefSeq" id="WP_031788448.1">
    <property type="nucleotide sequence ID" value="NZ_QEIT01000941.1"/>
</dbReference>
<evidence type="ECO:0000313" key="1">
    <source>
        <dbReference type="EMBL" id="PWZ64999.1"/>
    </source>
</evidence>
<dbReference type="EMBL" id="QEIT01000941">
    <property type="protein sequence ID" value="PWZ64999.1"/>
    <property type="molecule type" value="Genomic_DNA"/>
</dbReference>
<gene>
    <name evidence="1" type="ORF">DD902_16955</name>
</gene>